<sequence length="238" mass="24846">MAAAAAAGRRTVVVTGADGGIGSSFCKHYASKGDQVFACRRKATPDASSLFDNNPNIHVVDGVDVTMDEGAGCLVSALEKAGSPKVDVLINNAGVMKRDRNTLDIGVLRESMEVNAYGALRITNTLLGKRMLAAPGAKIILITSKMGSMADNSSGGAYGYRMSKAALNAAGVSLAHDLKGDGMAVAILHPGWVRTRMTGDSGLVDTHESVAGMTDRIEELDLSNSGTFWGFKGDVIPW</sequence>
<dbReference type="OrthoDB" id="5296at2759"/>
<protein>
    <submittedName>
        <fullName evidence="1">Short-chain alcohol dehydrogenase-like protein</fullName>
    </submittedName>
</protein>
<dbReference type="GO" id="GO:0016616">
    <property type="term" value="F:oxidoreductase activity, acting on the CH-OH group of donors, NAD or NADP as acceptor"/>
    <property type="evidence" value="ECO:0007669"/>
    <property type="project" value="TreeGrafter"/>
</dbReference>
<dbReference type="PANTHER" id="PTHR45458">
    <property type="entry name" value="SHORT-CHAIN DEHYDROGENASE/REDUCTASE SDR"/>
    <property type="match status" value="1"/>
</dbReference>
<dbReference type="EMBL" id="FN649727">
    <property type="protein sequence ID" value="CBJ26026.1"/>
    <property type="molecule type" value="Genomic_DNA"/>
</dbReference>
<name>D7FNL5_ECTSI</name>
<dbReference type="CDD" id="cd05325">
    <property type="entry name" value="carb_red_sniffer_like_SDR_c"/>
    <property type="match status" value="1"/>
</dbReference>
<dbReference type="InParanoid" id="D7FNL5"/>
<organism evidence="1 2">
    <name type="scientific">Ectocarpus siliculosus</name>
    <name type="common">Brown alga</name>
    <name type="synonym">Conferva siliculosa</name>
    <dbReference type="NCBI Taxonomy" id="2880"/>
    <lineage>
        <taxon>Eukaryota</taxon>
        <taxon>Sar</taxon>
        <taxon>Stramenopiles</taxon>
        <taxon>Ochrophyta</taxon>
        <taxon>PX clade</taxon>
        <taxon>Phaeophyceae</taxon>
        <taxon>Ectocarpales</taxon>
        <taxon>Ectocarpaceae</taxon>
        <taxon>Ectocarpus</taxon>
    </lineage>
</organism>
<dbReference type="InterPro" id="IPR002347">
    <property type="entry name" value="SDR_fam"/>
</dbReference>
<dbReference type="PRINTS" id="PR00081">
    <property type="entry name" value="GDHRDH"/>
</dbReference>
<accession>D7FNL5</accession>
<evidence type="ECO:0000313" key="2">
    <source>
        <dbReference type="Proteomes" id="UP000002630"/>
    </source>
</evidence>
<gene>
    <name evidence="1" type="ORF">Esi_0018_0108</name>
</gene>
<proteinExistence type="predicted"/>
<evidence type="ECO:0000313" key="1">
    <source>
        <dbReference type="EMBL" id="CBJ26026.1"/>
    </source>
</evidence>
<dbReference type="AlphaFoldDB" id="D7FNL5"/>
<dbReference type="Gene3D" id="3.40.50.720">
    <property type="entry name" value="NAD(P)-binding Rossmann-like Domain"/>
    <property type="match status" value="1"/>
</dbReference>
<dbReference type="InterPro" id="IPR036291">
    <property type="entry name" value="NAD(P)-bd_dom_sf"/>
</dbReference>
<dbReference type="EMBL" id="FN648291">
    <property type="protein sequence ID" value="CBJ26026.1"/>
    <property type="molecule type" value="Genomic_DNA"/>
</dbReference>
<reference evidence="1 2" key="1">
    <citation type="journal article" date="2010" name="Nature">
        <title>The Ectocarpus genome and the independent evolution of multicellularity in brown algae.</title>
        <authorList>
            <person name="Cock J.M."/>
            <person name="Sterck L."/>
            <person name="Rouze P."/>
            <person name="Scornet D."/>
            <person name="Allen A.E."/>
            <person name="Amoutzias G."/>
            <person name="Anthouard V."/>
            <person name="Artiguenave F."/>
            <person name="Aury J.M."/>
            <person name="Badger J.H."/>
            <person name="Beszteri B."/>
            <person name="Billiau K."/>
            <person name="Bonnet E."/>
            <person name="Bothwell J.H."/>
            <person name="Bowler C."/>
            <person name="Boyen C."/>
            <person name="Brownlee C."/>
            <person name="Carrano C.J."/>
            <person name="Charrier B."/>
            <person name="Cho G.Y."/>
            <person name="Coelho S.M."/>
            <person name="Collen J."/>
            <person name="Corre E."/>
            <person name="Da Silva C."/>
            <person name="Delage L."/>
            <person name="Delaroque N."/>
            <person name="Dittami S.M."/>
            <person name="Doulbeau S."/>
            <person name="Elias M."/>
            <person name="Farnham G."/>
            <person name="Gachon C.M."/>
            <person name="Gschloessl B."/>
            <person name="Heesch S."/>
            <person name="Jabbari K."/>
            <person name="Jubin C."/>
            <person name="Kawai H."/>
            <person name="Kimura K."/>
            <person name="Kloareg B."/>
            <person name="Kupper F.C."/>
            <person name="Lang D."/>
            <person name="Le Bail A."/>
            <person name="Leblanc C."/>
            <person name="Lerouge P."/>
            <person name="Lohr M."/>
            <person name="Lopez P.J."/>
            <person name="Martens C."/>
            <person name="Maumus F."/>
            <person name="Michel G."/>
            <person name="Miranda-Saavedra D."/>
            <person name="Morales J."/>
            <person name="Moreau H."/>
            <person name="Motomura T."/>
            <person name="Nagasato C."/>
            <person name="Napoli C.A."/>
            <person name="Nelson D.R."/>
            <person name="Nyvall-Collen P."/>
            <person name="Peters A.F."/>
            <person name="Pommier C."/>
            <person name="Potin P."/>
            <person name="Poulain J."/>
            <person name="Quesneville H."/>
            <person name="Read B."/>
            <person name="Rensing S.A."/>
            <person name="Ritter A."/>
            <person name="Rousvoal S."/>
            <person name="Samanta M."/>
            <person name="Samson G."/>
            <person name="Schroeder D.C."/>
            <person name="Segurens B."/>
            <person name="Strittmatter M."/>
            <person name="Tonon T."/>
            <person name="Tregear J.W."/>
            <person name="Valentin K."/>
            <person name="von Dassow P."/>
            <person name="Yamagishi T."/>
            <person name="Van de Peer Y."/>
            <person name="Wincker P."/>
        </authorList>
    </citation>
    <scope>NUCLEOTIDE SEQUENCE [LARGE SCALE GENOMIC DNA]</scope>
    <source>
        <strain evidence="2">Ec32 / CCAP1310/4</strain>
    </source>
</reference>
<dbReference type="STRING" id="2880.D7FNL5"/>
<dbReference type="InterPro" id="IPR052184">
    <property type="entry name" value="SDR_enzymes"/>
</dbReference>
<keyword evidence="2" id="KW-1185">Reference proteome</keyword>
<dbReference type="OMA" id="QYAQSFA"/>
<dbReference type="Pfam" id="PF00106">
    <property type="entry name" value="adh_short"/>
    <property type="match status" value="1"/>
</dbReference>
<dbReference type="Proteomes" id="UP000002630">
    <property type="component" value="Linkage Group LG02"/>
</dbReference>
<dbReference type="eggNOG" id="KOG1611">
    <property type="taxonomic scope" value="Eukaryota"/>
</dbReference>
<dbReference type="PANTHER" id="PTHR45458:SF1">
    <property type="entry name" value="SHORT CHAIN DEHYDROGENASE"/>
    <property type="match status" value="1"/>
</dbReference>
<dbReference type="SUPFAM" id="SSF51735">
    <property type="entry name" value="NAD(P)-binding Rossmann-fold domains"/>
    <property type="match status" value="1"/>
</dbReference>